<dbReference type="RefSeq" id="WP_043410451.1">
    <property type="nucleotide sequence ID" value="NZ_CP021080.1"/>
</dbReference>
<dbReference type="OrthoDB" id="4319448at2"/>
<protein>
    <recommendedName>
        <fullName evidence="3">Tetratricopeptide repeat protein</fullName>
    </recommendedName>
</protein>
<sequence length="166" mass="18266">MDEICERGGLEALVQAAREREDWFCAAGAVRELCEVGEFGRAWTVVEPFAATRWQPAVRVGADVLLRWGRVDQALELARPQGPQENAVDALRDYAEVLVRVGRVEEAIGALGPQLRGGRVLGGLVEMTEGQGCDERVLELLAPIAEEFRRDPKQSGVCDLWEILPA</sequence>
<evidence type="ECO:0008006" key="3">
    <source>
        <dbReference type="Google" id="ProtNLM"/>
    </source>
</evidence>
<evidence type="ECO:0000313" key="1">
    <source>
        <dbReference type="EMBL" id="ASN28065.1"/>
    </source>
</evidence>
<dbReference type="KEGG" id="splu:LK06_032025"/>
<reference evidence="1 2" key="1">
    <citation type="submission" date="2017-07" db="EMBL/GenBank/DDBJ databases">
        <title>Genome sequence of Streptomyces pluripotens MUSC 137T.</title>
        <authorList>
            <person name="Ser H.-L."/>
            <person name="Lee L.-H."/>
        </authorList>
    </citation>
    <scope>NUCLEOTIDE SEQUENCE [LARGE SCALE GENOMIC DNA]</scope>
    <source>
        <strain evidence="1 2">MUSC 137</strain>
    </source>
</reference>
<proteinExistence type="predicted"/>
<dbReference type="AlphaFoldDB" id="A0A221P8F2"/>
<keyword evidence="2" id="KW-1185">Reference proteome</keyword>
<accession>A0A221P8F2</accession>
<dbReference type="EMBL" id="CP022433">
    <property type="protein sequence ID" value="ASN28065.1"/>
    <property type="molecule type" value="Genomic_DNA"/>
</dbReference>
<gene>
    <name evidence="1" type="ORF">LK07_33215</name>
</gene>
<organism evidence="1 2">
    <name type="scientific">Streptomyces pluripotens</name>
    <dbReference type="NCBI Taxonomy" id="1355015"/>
    <lineage>
        <taxon>Bacteria</taxon>
        <taxon>Bacillati</taxon>
        <taxon>Actinomycetota</taxon>
        <taxon>Actinomycetes</taxon>
        <taxon>Kitasatosporales</taxon>
        <taxon>Streptomycetaceae</taxon>
        <taxon>Streptomyces</taxon>
    </lineage>
</organism>
<dbReference type="STRING" id="1355015.LK06_032025"/>
<name>A0A221P8F2_9ACTN</name>
<evidence type="ECO:0000313" key="2">
    <source>
        <dbReference type="Proteomes" id="UP000031501"/>
    </source>
</evidence>
<dbReference type="Proteomes" id="UP000031501">
    <property type="component" value="Chromosome"/>
</dbReference>